<evidence type="ECO:0000313" key="1">
    <source>
        <dbReference type="EMBL" id="GAH92101.1"/>
    </source>
</evidence>
<gene>
    <name evidence="1" type="ORF">S06H3_00239</name>
</gene>
<protein>
    <submittedName>
        <fullName evidence="1">Uncharacterized protein</fullName>
    </submittedName>
</protein>
<sequence>VWNEIRLEYNWSIPGATFEAWVNGSKAGSLASAPQLLPMDNIGWLNGIGPGDFDLRNFKLTDGTPVVPRVFIDLPLEINACDLGVDAQKGTTHNMDLPSCP</sequence>
<reference evidence="1" key="1">
    <citation type="journal article" date="2014" name="Front. Microbiol.">
        <title>High frequency of phylogenetically diverse reductive dehalogenase-homologous genes in deep subseafloor sedimentary metagenomes.</title>
        <authorList>
            <person name="Kawai M."/>
            <person name="Futagami T."/>
            <person name="Toyoda A."/>
            <person name="Takaki Y."/>
            <person name="Nishi S."/>
            <person name="Hori S."/>
            <person name="Arai W."/>
            <person name="Tsubouchi T."/>
            <person name="Morono Y."/>
            <person name="Uchiyama I."/>
            <person name="Ito T."/>
            <person name="Fujiyama A."/>
            <person name="Inagaki F."/>
            <person name="Takami H."/>
        </authorList>
    </citation>
    <scope>NUCLEOTIDE SEQUENCE</scope>
    <source>
        <strain evidence="1">Expedition CK06-06</strain>
    </source>
</reference>
<accession>X1JBN4</accession>
<dbReference type="AlphaFoldDB" id="X1JBN4"/>
<comment type="caution">
    <text evidence="1">The sequence shown here is derived from an EMBL/GenBank/DDBJ whole genome shotgun (WGS) entry which is preliminary data.</text>
</comment>
<proteinExistence type="predicted"/>
<organism evidence="1">
    <name type="scientific">marine sediment metagenome</name>
    <dbReference type="NCBI Taxonomy" id="412755"/>
    <lineage>
        <taxon>unclassified sequences</taxon>
        <taxon>metagenomes</taxon>
        <taxon>ecological metagenomes</taxon>
    </lineage>
</organism>
<dbReference type="EMBL" id="BARV01000035">
    <property type="protein sequence ID" value="GAH92101.1"/>
    <property type="molecule type" value="Genomic_DNA"/>
</dbReference>
<feature type="non-terminal residue" evidence="1">
    <location>
        <position position="1"/>
    </location>
</feature>
<name>X1JBN4_9ZZZZ</name>